<reference evidence="2 3" key="1">
    <citation type="submission" date="2024-06" db="EMBL/GenBank/DDBJ databases">
        <title>Sorghum-associated microbial communities from plants grown in Nebraska, USA.</title>
        <authorList>
            <person name="Schachtman D."/>
        </authorList>
    </citation>
    <scope>NUCLEOTIDE SEQUENCE [LARGE SCALE GENOMIC DNA]</scope>
    <source>
        <strain evidence="2 3">1073</strain>
    </source>
</reference>
<dbReference type="Pfam" id="PF16989">
    <property type="entry name" value="T6SS_VasJ"/>
    <property type="match status" value="1"/>
</dbReference>
<comment type="caution">
    <text evidence="2">The sequence shown here is derived from an EMBL/GenBank/DDBJ whole genome shotgun (WGS) entry which is preliminary data.</text>
</comment>
<keyword evidence="3" id="KW-1185">Reference proteome</keyword>
<evidence type="ECO:0000259" key="1">
    <source>
        <dbReference type="Pfam" id="PF06812"/>
    </source>
</evidence>
<feature type="domain" description="ImpA N-terminal" evidence="1">
    <location>
        <begin position="17"/>
        <end position="129"/>
    </location>
</feature>
<dbReference type="InterPro" id="IPR010657">
    <property type="entry name" value="ImpA_N"/>
</dbReference>
<gene>
    <name evidence="2" type="ORF">ABIC75_004482</name>
</gene>
<sequence length="491" mass="54459">MSLVIDFAPLDLDALFAPIDAQQPAGHFDEEDETYQGIDQEMIKLGGLNESRMDWPYIDEASRQYLGSQCKHFRVAGHLVTARLRVRNWRQWAEAISVLAGLVNRYWETSYPKPGATGYLAKRKMVALLIERLTQALPALDPHSFSKEQQATAQQALDRLQADAAGAQIDAALLAKLEAKLQQQADAARFPEAAPATPTPTPGQTGGTAISEAFFTVPSNLKLGEERDNRRSLLAVADFINQQDAYDPAGYQLRRFALWAHLHAAPPARREQRTELMGVPADIAQTYQEALRNNVVSPVLLQRVEKSVASSPYWIRGSFLAAGIAARLEMKEVADAIRLATERFVRRIPTLTELCFNDGRPFVDSETLNWLSGATDSAKAANLQEYGNLRDELVTQLDNEGVEVVLRRLQGLQTTYSAPRQRCYATVIAADLLASRGLTWLADDLYASVIRAMQSTSAEHWEPALYEHLARQLPLQVASEQGRKHQGATSP</sequence>
<accession>A0ABV2K0X5</accession>
<evidence type="ECO:0000313" key="3">
    <source>
        <dbReference type="Proteomes" id="UP001549184"/>
    </source>
</evidence>
<dbReference type="PANTHER" id="PTHR37024">
    <property type="entry name" value="TYPE VI SECRETION SYSTEM DUF2094 AND IMPA-RELATED DOMAIN PROTEIN"/>
    <property type="match status" value="1"/>
</dbReference>
<dbReference type="InterPro" id="IPR017739">
    <property type="entry name" value="T6SS-assoc_VCA0119"/>
</dbReference>
<dbReference type="Pfam" id="PF06812">
    <property type="entry name" value="ImpA_N"/>
    <property type="match status" value="1"/>
</dbReference>
<organism evidence="2 3">
    <name type="scientific">Dyella japonica</name>
    <dbReference type="NCBI Taxonomy" id="231455"/>
    <lineage>
        <taxon>Bacteria</taxon>
        <taxon>Pseudomonadati</taxon>
        <taxon>Pseudomonadota</taxon>
        <taxon>Gammaproteobacteria</taxon>
        <taxon>Lysobacterales</taxon>
        <taxon>Rhodanobacteraceae</taxon>
        <taxon>Dyella</taxon>
    </lineage>
</organism>
<name>A0ABV2K0X5_9GAMM</name>
<dbReference type="PANTHER" id="PTHR37024:SF3">
    <property type="entry name" value="TYPE VI SECRETION SYSTEM PROTEIN TSSA"/>
    <property type="match status" value="1"/>
</dbReference>
<dbReference type="NCBIfam" id="TIGR03362">
    <property type="entry name" value="VI_chp_7"/>
    <property type="match status" value="1"/>
</dbReference>
<proteinExistence type="predicted"/>
<protein>
    <submittedName>
        <fullName evidence="2">Type VI secretion system protein VasJ</fullName>
    </submittedName>
</protein>
<evidence type="ECO:0000313" key="2">
    <source>
        <dbReference type="EMBL" id="MET3654734.1"/>
    </source>
</evidence>
<dbReference type="EMBL" id="JBEPMU010000009">
    <property type="protein sequence ID" value="MET3654734.1"/>
    <property type="molecule type" value="Genomic_DNA"/>
</dbReference>
<dbReference type="Proteomes" id="UP001549184">
    <property type="component" value="Unassembled WGS sequence"/>
</dbReference>